<proteinExistence type="predicted"/>
<feature type="transmembrane region" description="Helical" evidence="3">
    <location>
        <begin position="572"/>
        <end position="599"/>
    </location>
</feature>
<dbReference type="PANTHER" id="PTHR17178:SF0">
    <property type="entry name" value="SERGLYCIN"/>
    <property type="match status" value="1"/>
</dbReference>
<keyword evidence="3" id="KW-1133">Transmembrane helix</keyword>
<dbReference type="Proteomes" id="UP000799428">
    <property type="component" value="Unassembled WGS sequence"/>
</dbReference>
<feature type="compositionally biased region" description="Pro residues" evidence="2">
    <location>
        <begin position="110"/>
        <end position="120"/>
    </location>
</feature>
<feature type="compositionally biased region" description="Polar residues" evidence="2">
    <location>
        <begin position="308"/>
        <end position="317"/>
    </location>
</feature>
<gene>
    <name evidence="5" type="ORF">K504DRAFT_277822</name>
</gene>
<feature type="compositionally biased region" description="Polar residues" evidence="2">
    <location>
        <begin position="140"/>
        <end position="156"/>
    </location>
</feature>
<feature type="compositionally biased region" description="Low complexity" evidence="2">
    <location>
        <begin position="157"/>
        <end position="167"/>
    </location>
</feature>
<organism evidence="5 6">
    <name type="scientific">Pleomassaria siparia CBS 279.74</name>
    <dbReference type="NCBI Taxonomy" id="1314801"/>
    <lineage>
        <taxon>Eukaryota</taxon>
        <taxon>Fungi</taxon>
        <taxon>Dikarya</taxon>
        <taxon>Ascomycota</taxon>
        <taxon>Pezizomycotina</taxon>
        <taxon>Dothideomycetes</taxon>
        <taxon>Pleosporomycetidae</taxon>
        <taxon>Pleosporales</taxon>
        <taxon>Pleomassariaceae</taxon>
        <taxon>Pleomassaria</taxon>
    </lineage>
</organism>
<feature type="region of interest" description="Disordered" evidence="2">
    <location>
        <begin position="607"/>
        <end position="636"/>
    </location>
</feature>
<name>A0A6G1KAX3_9PLEO</name>
<feature type="region of interest" description="Disordered" evidence="2">
    <location>
        <begin position="506"/>
        <end position="563"/>
    </location>
</feature>
<dbReference type="EMBL" id="MU005770">
    <property type="protein sequence ID" value="KAF2709591.1"/>
    <property type="molecule type" value="Genomic_DNA"/>
</dbReference>
<protein>
    <recommendedName>
        <fullName evidence="4">EGF-like domain-containing protein</fullName>
    </recommendedName>
</protein>
<dbReference type="CDD" id="cd00054">
    <property type="entry name" value="EGF_CA"/>
    <property type="match status" value="1"/>
</dbReference>
<feature type="disulfide bond" evidence="1">
    <location>
        <begin position="665"/>
        <end position="674"/>
    </location>
</feature>
<keyword evidence="3" id="KW-0812">Transmembrane</keyword>
<feature type="compositionally biased region" description="Polar residues" evidence="2">
    <location>
        <begin position="531"/>
        <end position="553"/>
    </location>
</feature>
<evidence type="ECO:0000259" key="4">
    <source>
        <dbReference type="PROSITE" id="PS50026"/>
    </source>
</evidence>
<comment type="caution">
    <text evidence="1">Lacks conserved residue(s) required for the propagation of feature annotation.</text>
</comment>
<feature type="compositionally biased region" description="Acidic residues" evidence="2">
    <location>
        <begin position="247"/>
        <end position="271"/>
    </location>
</feature>
<dbReference type="AlphaFoldDB" id="A0A6G1KAX3"/>
<keyword evidence="1" id="KW-1015">Disulfide bond</keyword>
<feature type="domain" description="EGF-like" evidence="4">
    <location>
        <begin position="637"/>
        <end position="675"/>
    </location>
</feature>
<sequence length="897" mass="96314">MSYDPRLASRLANENEEDANARKGSVRAARERLQAAQMQQQLPDRSRIIGLPQRPNQLVSQFSQGREPLQPQPQQQQQQQDSIEKLPSAVPQWPLTNDVDDVLTARPEPRGPPPQRPPRPISEDLPIQSTSPDYRDSFQSDEMFSPTSVTISSRPLTTSSAASETSSLGSIPDFPVPQPPMPTIQPFPRRTPSLGPPPSSRRGPSSYYTQMSYVSPIVEESETRSNTIRSHHGSFASSNVMPNSDDYYLEDDDLRSDDDEDDDDDDDDETITSDYERNSRASDHDDRSELVQSSLLRQASLGRRTRPSLMTITSTENLGDKKGSTTKRKLTPPEAGAGAAAAGIGGAVLAARDGVSAWEPPPPLPQNAAFGDGSGFYNSSSSESLRSLRNLNPYDDEESQRVSDPEKDMLEMMETPVHPLQKAARQTTLADRVGKRRPPRLDVDAVRDAEARGSLTSLPELIRRATRLAANLDRGKTASRLGLDFWESGAPEKNNKVDMRRSGSLSDMLAAFPPPGEATPTGDRTPAPNRASKSVWPSSGNQYDGTGSPGTDQKPSDKEKNKKRRKCCGMPLWTFVTLLIVLLFLIAAAVIIPVVLIVLPKMNNTQNSNTAQGSTGATETPNSTSPQPAAPTASSGSSGQCNGVITCQNNGIAILNADRSCNCVCTNGFTGKTCGTQADAGCTTTNITGANNATVGTGIPRLLESAMNNFGVPLNPSGLLALFSGLSLTCTSENALITFNGLASRSLEPSHPPLFVHRNARPSPTLPLPDVSRSQQTPRTLLRQRQTIGAPGVAQPNKAASAVASAAASATAQAEAQPISSNTTAVDFARVGVLLVLQQSRTLDTAANAQETIQEFLKNNRNGNTNTNKVNLGSFSMDLVKLTIEFSNGTTIQATNI</sequence>
<dbReference type="PANTHER" id="PTHR17178">
    <property type="entry name" value="SECRETORY GRANULE PROTEOGLYCAN CORE PROTEIN"/>
    <property type="match status" value="1"/>
</dbReference>
<evidence type="ECO:0000313" key="5">
    <source>
        <dbReference type="EMBL" id="KAF2709591.1"/>
    </source>
</evidence>
<dbReference type="OrthoDB" id="283575at2759"/>
<feature type="compositionally biased region" description="Polar residues" evidence="2">
    <location>
        <begin position="607"/>
        <end position="622"/>
    </location>
</feature>
<evidence type="ECO:0000256" key="2">
    <source>
        <dbReference type="SAM" id="MobiDB-lite"/>
    </source>
</evidence>
<keyword evidence="6" id="KW-1185">Reference proteome</keyword>
<feature type="compositionally biased region" description="Basic and acidic residues" evidence="2">
    <location>
        <begin position="274"/>
        <end position="289"/>
    </location>
</feature>
<evidence type="ECO:0000313" key="6">
    <source>
        <dbReference type="Proteomes" id="UP000799428"/>
    </source>
</evidence>
<dbReference type="InterPro" id="IPR000742">
    <property type="entry name" value="EGF"/>
</dbReference>
<keyword evidence="3" id="KW-0472">Membrane</keyword>
<reference evidence="5" key="1">
    <citation type="journal article" date="2020" name="Stud. Mycol.">
        <title>101 Dothideomycetes genomes: a test case for predicting lifestyles and emergence of pathogens.</title>
        <authorList>
            <person name="Haridas S."/>
            <person name="Albert R."/>
            <person name="Binder M."/>
            <person name="Bloem J."/>
            <person name="Labutti K."/>
            <person name="Salamov A."/>
            <person name="Andreopoulos B."/>
            <person name="Baker S."/>
            <person name="Barry K."/>
            <person name="Bills G."/>
            <person name="Bluhm B."/>
            <person name="Cannon C."/>
            <person name="Castanera R."/>
            <person name="Culley D."/>
            <person name="Daum C."/>
            <person name="Ezra D."/>
            <person name="Gonzalez J."/>
            <person name="Henrissat B."/>
            <person name="Kuo A."/>
            <person name="Liang C."/>
            <person name="Lipzen A."/>
            <person name="Lutzoni F."/>
            <person name="Magnuson J."/>
            <person name="Mondo S."/>
            <person name="Nolan M."/>
            <person name="Ohm R."/>
            <person name="Pangilinan J."/>
            <person name="Park H.-J."/>
            <person name="Ramirez L."/>
            <person name="Alfaro M."/>
            <person name="Sun H."/>
            <person name="Tritt A."/>
            <person name="Yoshinaga Y."/>
            <person name="Zwiers L.-H."/>
            <person name="Turgeon B."/>
            <person name="Goodwin S."/>
            <person name="Spatafora J."/>
            <person name="Crous P."/>
            <person name="Grigoriev I."/>
        </authorList>
    </citation>
    <scope>NUCLEOTIDE SEQUENCE</scope>
    <source>
        <strain evidence="5">CBS 279.74</strain>
    </source>
</reference>
<dbReference type="PROSITE" id="PS01186">
    <property type="entry name" value="EGF_2"/>
    <property type="match status" value="1"/>
</dbReference>
<evidence type="ECO:0000256" key="1">
    <source>
        <dbReference type="PROSITE-ProRule" id="PRU00076"/>
    </source>
</evidence>
<feature type="region of interest" description="Disordered" evidence="2">
    <location>
        <begin position="1"/>
        <end position="338"/>
    </location>
</feature>
<feature type="compositionally biased region" description="Pro residues" evidence="2">
    <location>
        <begin position="174"/>
        <end position="185"/>
    </location>
</feature>
<keyword evidence="1" id="KW-0245">EGF-like domain</keyword>
<feature type="compositionally biased region" description="Polar residues" evidence="2">
    <location>
        <begin position="54"/>
        <end position="64"/>
    </location>
</feature>
<evidence type="ECO:0000256" key="3">
    <source>
        <dbReference type="SAM" id="Phobius"/>
    </source>
</evidence>
<dbReference type="PROSITE" id="PS50026">
    <property type="entry name" value="EGF_3"/>
    <property type="match status" value="1"/>
</dbReference>
<feature type="compositionally biased region" description="Low complexity" evidence="2">
    <location>
        <begin position="623"/>
        <end position="636"/>
    </location>
</feature>
<accession>A0A6G1KAX3</accession>
<dbReference type="PROSITE" id="PS00022">
    <property type="entry name" value="EGF_1"/>
    <property type="match status" value="1"/>
</dbReference>